<evidence type="ECO:0000259" key="10">
    <source>
        <dbReference type="Pfam" id="PF08323"/>
    </source>
</evidence>
<gene>
    <name evidence="11" type="primary">glgA1</name>
    <name evidence="8" type="synonym">glgA</name>
    <name evidence="11" type="ORF">AACT_1601</name>
</gene>
<dbReference type="PANTHER" id="PTHR45825">
    <property type="entry name" value="GRANULE-BOUND STARCH SYNTHASE 1, CHLOROPLASTIC/AMYLOPLASTIC"/>
    <property type="match status" value="1"/>
</dbReference>
<dbReference type="CDD" id="cd03791">
    <property type="entry name" value="GT5_Glycogen_synthase_DULL1-like"/>
    <property type="match status" value="1"/>
</dbReference>
<evidence type="ECO:0000256" key="8">
    <source>
        <dbReference type="HAMAP-Rule" id="MF_00484"/>
    </source>
</evidence>
<dbReference type="HAMAP" id="MF_00484">
    <property type="entry name" value="Glycogen_synth"/>
    <property type="match status" value="1"/>
</dbReference>
<keyword evidence="7 8" id="KW-0320">Glycogen biosynthesis</keyword>
<dbReference type="GO" id="GO:0005978">
    <property type="term" value="P:glycogen biosynthetic process"/>
    <property type="evidence" value="ECO:0007669"/>
    <property type="project" value="UniProtKB-UniRule"/>
</dbReference>
<evidence type="ECO:0000259" key="9">
    <source>
        <dbReference type="Pfam" id="PF00534"/>
    </source>
</evidence>
<feature type="domain" description="Glycosyl transferase family 1" evidence="9">
    <location>
        <begin position="296"/>
        <end position="446"/>
    </location>
</feature>
<proteinExistence type="inferred from homology"/>
<dbReference type="RefSeq" id="WP_172126319.1">
    <property type="nucleotide sequence ID" value="NZ_CP042652.1"/>
</dbReference>
<dbReference type="KEGG" id="paco:AACT_1601"/>
<dbReference type="SUPFAM" id="SSF53756">
    <property type="entry name" value="UDP-Glycosyltransferase/glycogen phosphorylase"/>
    <property type="match status" value="1"/>
</dbReference>
<sequence length="495" mass="56087">MKKLNILLAASEVVPFAKSGGLADVSGALPKALKDLGHDIRVVMPRYYVVDKEKYNLKLLEGALSVHMGSMGEMWAAVYEGKLPQSDVPIYFIEYDEFFGRKGLYGEDSDGFSDNDNRYIFFSKAVMQLAKKLDFRPDVIHANDWHTAPISLLLNTTYAFDPIFKNTGSLLSIHNLEHQGKFYKGAMDVLGVGWEHFTVKELEEYDGVNFLKGGIVHADAINAVSKKYAQEIRTSEFGFGLQSLINDYEYKLFGVLNGVDYDEWSPSIDKLIPFTFDIDNLEGKEKCKAELQKEFNLPQRSEVPMIGFVGRLAEQKGIGLISSCFERILEMDIQIVLLGTGEKWAERFFKEKAEQYPLKFASYIGYDNTIAHKIEAASDMFLMPSLFEPCGLNQIYSLRYGTIPIVRATGGLDDTIENYDAYHKSGTGFKFYDASPIALLNTVQWAVDVYYNDKEGMQALRSNAMSKRYEWSKAAQGYEEIYHHIINGRLNSHHN</sequence>
<accession>A0A6M8EKT6</accession>
<dbReference type="Proteomes" id="UP000503483">
    <property type="component" value="Chromosome"/>
</dbReference>
<organism evidence="11 12">
    <name type="scientific">Arcobacter acticola</name>
    <dbReference type="NCBI Taxonomy" id="1849015"/>
    <lineage>
        <taxon>Bacteria</taxon>
        <taxon>Pseudomonadati</taxon>
        <taxon>Campylobacterota</taxon>
        <taxon>Epsilonproteobacteria</taxon>
        <taxon>Campylobacterales</taxon>
        <taxon>Arcobacteraceae</taxon>
        <taxon>Arcobacter</taxon>
    </lineage>
</organism>
<evidence type="ECO:0000256" key="4">
    <source>
        <dbReference type="ARBA" id="ARBA00010281"/>
    </source>
</evidence>
<dbReference type="GO" id="GO:0005829">
    <property type="term" value="C:cytosol"/>
    <property type="evidence" value="ECO:0007669"/>
    <property type="project" value="TreeGrafter"/>
</dbReference>
<evidence type="ECO:0000256" key="1">
    <source>
        <dbReference type="ARBA" id="ARBA00001478"/>
    </source>
</evidence>
<evidence type="ECO:0000313" key="11">
    <source>
        <dbReference type="EMBL" id="QKE28759.1"/>
    </source>
</evidence>
<keyword evidence="5 8" id="KW-0328">Glycosyltransferase</keyword>
<comment type="pathway">
    <text evidence="3 8">Glycan biosynthesis; glycogen biosynthesis.</text>
</comment>
<evidence type="ECO:0000256" key="6">
    <source>
        <dbReference type="ARBA" id="ARBA00022679"/>
    </source>
</evidence>
<name>A0A6M8EKT6_9BACT</name>
<dbReference type="InterPro" id="IPR013534">
    <property type="entry name" value="Starch_synth_cat_dom"/>
</dbReference>
<keyword evidence="6 8" id="KW-0808">Transferase</keyword>
<dbReference type="Pfam" id="PF00534">
    <property type="entry name" value="Glycos_transf_1"/>
    <property type="match status" value="1"/>
</dbReference>
<dbReference type="GO" id="GO:0004373">
    <property type="term" value="F:alpha-1,4-glucan glucosyltransferase (UDP-glucose donor) activity"/>
    <property type="evidence" value="ECO:0007669"/>
    <property type="project" value="InterPro"/>
</dbReference>
<keyword evidence="12" id="KW-1185">Reference proteome</keyword>
<dbReference type="InterPro" id="IPR011835">
    <property type="entry name" value="GS/SS"/>
</dbReference>
<evidence type="ECO:0000256" key="5">
    <source>
        <dbReference type="ARBA" id="ARBA00022676"/>
    </source>
</evidence>
<evidence type="ECO:0000256" key="7">
    <source>
        <dbReference type="ARBA" id="ARBA00023056"/>
    </source>
</evidence>
<comment type="function">
    <text evidence="2 8">Synthesizes alpha-1,4-glucan chains using ADP-glucose.</text>
</comment>
<comment type="similarity">
    <text evidence="4 8">Belongs to the glycosyltransferase 1 family. Bacterial/plant glycogen synthase subfamily.</text>
</comment>
<dbReference type="Gene3D" id="3.40.50.2000">
    <property type="entry name" value="Glycogen Phosphorylase B"/>
    <property type="match status" value="2"/>
</dbReference>
<reference evidence="11 12" key="1">
    <citation type="submission" date="2019-08" db="EMBL/GenBank/DDBJ databases">
        <title>Complete genome sequence of Arcobacter acticola.</title>
        <authorList>
            <person name="Miller W."/>
        </authorList>
    </citation>
    <scope>NUCLEOTIDE SEQUENCE [LARGE SCALE GENOMIC DNA]</scope>
    <source>
        <strain evidence="11 12">KCTC 52212</strain>
    </source>
</reference>
<comment type="catalytic activity">
    <reaction evidence="1 8">
        <text>[(1-&gt;4)-alpha-D-glucosyl](n) + ADP-alpha-D-glucose = [(1-&gt;4)-alpha-D-glucosyl](n+1) + ADP + H(+)</text>
        <dbReference type="Rhea" id="RHEA:18189"/>
        <dbReference type="Rhea" id="RHEA-COMP:9584"/>
        <dbReference type="Rhea" id="RHEA-COMP:9587"/>
        <dbReference type="ChEBI" id="CHEBI:15378"/>
        <dbReference type="ChEBI" id="CHEBI:15444"/>
        <dbReference type="ChEBI" id="CHEBI:57498"/>
        <dbReference type="ChEBI" id="CHEBI:456216"/>
        <dbReference type="EC" id="2.4.1.21"/>
    </reaction>
</comment>
<evidence type="ECO:0000256" key="3">
    <source>
        <dbReference type="ARBA" id="ARBA00004964"/>
    </source>
</evidence>
<dbReference type="UniPathway" id="UPA00164"/>
<dbReference type="EC" id="2.4.1.21" evidence="8"/>
<feature type="domain" description="Starch synthase catalytic" evidence="10">
    <location>
        <begin position="5"/>
        <end position="246"/>
    </location>
</feature>
<feature type="binding site" evidence="8">
    <location>
        <position position="18"/>
    </location>
    <ligand>
        <name>ADP-alpha-D-glucose</name>
        <dbReference type="ChEBI" id="CHEBI:57498"/>
    </ligand>
</feature>
<protein>
    <recommendedName>
        <fullName evidence="8">Glycogen synthase</fullName>
        <ecNumber evidence="8">2.4.1.21</ecNumber>
    </recommendedName>
    <alternativeName>
        <fullName evidence="8">Starch [bacterial glycogen] synthase</fullName>
    </alternativeName>
</protein>
<dbReference type="NCBIfam" id="TIGR02095">
    <property type="entry name" value="glgA"/>
    <property type="match status" value="1"/>
</dbReference>
<dbReference type="EMBL" id="CP042652">
    <property type="protein sequence ID" value="QKE28759.1"/>
    <property type="molecule type" value="Genomic_DNA"/>
</dbReference>
<dbReference type="GO" id="GO:0009011">
    <property type="term" value="F:alpha-1,4-glucan glucosyltransferase (ADP-glucose donor) activity"/>
    <property type="evidence" value="ECO:0007669"/>
    <property type="project" value="UniProtKB-UniRule"/>
</dbReference>
<dbReference type="PANTHER" id="PTHR45825:SF11">
    <property type="entry name" value="ALPHA AMYLASE DOMAIN-CONTAINING PROTEIN"/>
    <property type="match status" value="1"/>
</dbReference>
<dbReference type="Pfam" id="PF08323">
    <property type="entry name" value="Glyco_transf_5"/>
    <property type="match status" value="1"/>
</dbReference>
<dbReference type="AlphaFoldDB" id="A0A6M8EKT6"/>
<evidence type="ECO:0000313" key="12">
    <source>
        <dbReference type="Proteomes" id="UP000503483"/>
    </source>
</evidence>
<dbReference type="InterPro" id="IPR001296">
    <property type="entry name" value="Glyco_trans_1"/>
</dbReference>
<evidence type="ECO:0000256" key="2">
    <source>
        <dbReference type="ARBA" id="ARBA00002764"/>
    </source>
</evidence>